<evidence type="ECO:0000256" key="2">
    <source>
        <dbReference type="ARBA" id="ARBA00020953"/>
    </source>
</evidence>
<gene>
    <name evidence="8 12" type="primary">der</name>
    <name evidence="12" type="ORF">K227x_47400</name>
</gene>
<dbReference type="PANTHER" id="PTHR43834">
    <property type="entry name" value="GTPASE DER"/>
    <property type="match status" value="1"/>
</dbReference>
<dbReference type="CDD" id="cd01894">
    <property type="entry name" value="EngA1"/>
    <property type="match status" value="1"/>
</dbReference>
<dbReference type="EMBL" id="CP036525">
    <property type="protein sequence ID" value="QDT06331.1"/>
    <property type="molecule type" value="Genomic_DNA"/>
</dbReference>
<dbReference type="FunFam" id="3.30.300.20:FF:000004">
    <property type="entry name" value="GTPase Der"/>
    <property type="match status" value="1"/>
</dbReference>
<dbReference type="FunFam" id="3.40.50.300:FF:000040">
    <property type="entry name" value="GTPase Der"/>
    <property type="match status" value="1"/>
</dbReference>
<evidence type="ECO:0000256" key="3">
    <source>
        <dbReference type="ARBA" id="ARBA00022517"/>
    </source>
</evidence>
<dbReference type="Pfam" id="PF14714">
    <property type="entry name" value="KH_dom-like"/>
    <property type="match status" value="1"/>
</dbReference>
<accession>A0A517NGS1</accession>
<feature type="binding site" evidence="8">
    <location>
        <begin position="120"/>
        <end position="123"/>
    </location>
    <ligand>
        <name>GTP</name>
        <dbReference type="ChEBI" id="CHEBI:37565"/>
        <label>1</label>
    </ligand>
</feature>
<evidence type="ECO:0000259" key="11">
    <source>
        <dbReference type="PROSITE" id="PS51712"/>
    </source>
</evidence>
<feature type="binding site" evidence="8">
    <location>
        <begin position="230"/>
        <end position="234"/>
    </location>
    <ligand>
        <name>GTP</name>
        <dbReference type="ChEBI" id="CHEBI:37565"/>
        <label>2</label>
    </ligand>
</feature>
<sequence length="444" mass="50398">MPVPQVAIVGRPNVGKSSLFNWLARRRLAIVDDHAGVTRDRMMTLIEHGERFFELVDTGGMGIVDDDDLTADVRRQIELAINAADVIVLVVDVQTGLMPLDEEVVERLRGIERPVILVCNKADQPHQDVQAEEFHKLGRGHMIQVSTTQNRHRDDLLDLIVDRLPESDGAIQAESQMKVTIVGRRNVGKSTFVNTLAESDRMITSEVPGTTRDSVDVRFEMDGQTFMAIDTPGLRKRKSQRTDLEYYGMHRAQRSVRRADVVLMFFDATETVSKVDKQLLGYVMENHKPCIFVINKWDQLHGTVPTDRWVRYLRGQFPTLAYAPIAFITGQTGKNVKALLNHAQMLFKQSCERASTGQLNRVIRAAVDAHIPPLYQNRRPKIYYATQVATQPPTIVLVCNEPKAIGNDYQRYLMGVLRDHLKFGEVPIKMYLHKRHRNDEGPDA</sequence>
<dbReference type="InterPro" id="IPR032859">
    <property type="entry name" value="KH_dom-like"/>
</dbReference>
<evidence type="ECO:0000313" key="12">
    <source>
        <dbReference type="EMBL" id="QDT06331.1"/>
    </source>
</evidence>
<keyword evidence="6 8" id="KW-0342">GTP-binding</keyword>
<dbReference type="Gene3D" id="3.30.300.20">
    <property type="match status" value="1"/>
</dbReference>
<protein>
    <recommendedName>
        <fullName evidence="2 8">GTPase Der</fullName>
    </recommendedName>
    <alternativeName>
        <fullName evidence="7 8">GTP-binding protein EngA</fullName>
    </alternativeName>
</protein>
<feature type="binding site" evidence="8">
    <location>
        <begin position="57"/>
        <end position="61"/>
    </location>
    <ligand>
        <name>GTP</name>
        <dbReference type="ChEBI" id="CHEBI:37565"/>
        <label>1</label>
    </ligand>
</feature>
<dbReference type="InterPro" id="IPR006073">
    <property type="entry name" value="GTP-bd"/>
</dbReference>
<evidence type="ECO:0000256" key="4">
    <source>
        <dbReference type="ARBA" id="ARBA00022737"/>
    </source>
</evidence>
<dbReference type="AlphaFoldDB" id="A0A517NGS1"/>
<feature type="domain" description="EngA-type G" evidence="11">
    <location>
        <begin position="177"/>
        <end position="351"/>
    </location>
</feature>
<dbReference type="Proteomes" id="UP000318538">
    <property type="component" value="Chromosome"/>
</dbReference>
<dbReference type="PIRSF" id="PIRSF006485">
    <property type="entry name" value="GTP-binding_EngA"/>
    <property type="match status" value="1"/>
</dbReference>
<dbReference type="NCBIfam" id="TIGR00231">
    <property type="entry name" value="small_GTP"/>
    <property type="match status" value="2"/>
</dbReference>
<evidence type="ECO:0000313" key="13">
    <source>
        <dbReference type="Proteomes" id="UP000318538"/>
    </source>
</evidence>
<keyword evidence="3 8" id="KW-0690">Ribosome biogenesis</keyword>
<dbReference type="Pfam" id="PF01926">
    <property type="entry name" value="MMR_HSR1"/>
    <property type="match status" value="2"/>
</dbReference>
<evidence type="ECO:0000256" key="9">
    <source>
        <dbReference type="PROSITE-ProRule" id="PRU01049"/>
    </source>
</evidence>
<dbReference type="GO" id="GO:0042254">
    <property type="term" value="P:ribosome biogenesis"/>
    <property type="evidence" value="ECO:0007669"/>
    <property type="project" value="UniProtKB-KW"/>
</dbReference>
<dbReference type="OrthoDB" id="9805918at2"/>
<keyword evidence="13" id="KW-1185">Reference proteome</keyword>
<evidence type="ECO:0000256" key="10">
    <source>
        <dbReference type="RuleBase" id="RU004481"/>
    </source>
</evidence>
<dbReference type="PANTHER" id="PTHR43834:SF6">
    <property type="entry name" value="GTPASE DER"/>
    <property type="match status" value="1"/>
</dbReference>
<dbReference type="InterPro" id="IPR016484">
    <property type="entry name" value="GTPase_Der"/>
</dbReference>
<dbReference type="HAMAP" id="MF_00195">
    <property type="entry name" value="GTPase_Der"/>
    <property type="match status" value="1"/>
</dbReference>
<dbReference type="NCBIfam" id="TIGR03594">
    <property type="entry name" value="GTPase_EngA"/>
    <property type="match status" value="1"/>
</dbReference>
<dbReference type="Gene3D" id="3.40.50.300">
    <property type="entry name" value="P-loop containing nucleotide triphosphate hydrolases"/>
    <property type="match status" value="2"/>
</dbReference>
<dbReference type="SUPFAM" id="SSF52540">
    <property type="entry name" value="P-loop containing nucleoside triphosphate hydrolases"/>
    <property type="match status" value="2"/>
</dbReference>
<dbReference type="InterPro" id="IPR027417">
    <property type="entry name" value="P-loop_NTPase"/>
</dbReference>
<dbReference type="KEGG" id="rlc:K227x_47400"/>
<evidence type="ECO:0000256" key="7">
    <source>
        <dbReference type="ARBA" id="ARBA00032345"/>
    </source>
</evidence>
<dbReference type="RefSeq" id="WP_145172898.1">
    <property type="nucleotide sequence ID" value="NZ_CP036525.1"/>
</dbReference>
<dbReference type="PROSITE" id="PS51712">
    <property type="entry name" value="G_ENGA"/>
    <property type="match status" value="2"/>
</dbReference>
<dbReference type="CDD" id="cd01895">
    <property type="entry name" value="EngA2"/>
    <property type="match status" value="1"/>
</dbReference>
<comment type="similarity">
    <text evidence="1 8 9 10">Belongs to the TRAFAC class TrmE-Era-EngA-EngB-Septin-like GTPase superfamily. EngA (Der) GTPase family.</text>
</comment>
<dbReference type="InterPro" id="IPR005225">
    <property type="entry name" value="Small_GTP-bd"/>
</dbReference>
<evidence type="ECO:0000256" key="6">
    <source>
        <dbReference type="ARBA" id="ARBA00023134"/>
    </source>
</evidence>
<dbReference type="PRINTS" id="PR00326">
    <property type="entry name" value="GTP1OBG"/>
</dbReference>
<feature type="domain" description="EngA-type G" evidence="11">
    <location>
        <begin position="4"/>
        <end position="168"/>
    </location>
</feature>
<feature type="binding site" evidence="8">
    <location>
        <begin position="10"/>
        <end position="17"/>
    </location>
    <ligand>
        <name>GTP</name>
        <dbReference type="ChEBI" id="CHEBI:37565"/>
        <label>1</label>
    </ligand>
</feature>
<dbReference type="InterPro" id="IPR031166">
    <property type="entry name" value="G_ENGA"/>
</dbReference>
<proteinExistence type="inferred from homology"/>
<evidence type="ECO:0000256" key="8">
    <source>
        <dbReference type="HAMAP-Rule" id="MF_00195"/>
    </source>
</evidence>
<feature type="binding site" evidence="8">
    <location>
        <begin position="183"/>
        <end position="190"/>
    </location>
    <ligand>
        <name>GTP</name>
        <dbReference type="ChEBI" id="CHEBI:37565"/>
        <label>2</label>
    </ligand>
</feature>
<keyword evidence="4 10" id="KW-0677">Repeat</keyword>
<evidence type="ECO:0000256" key="5">
    <source>
        <dbReference type="ARBA" id="ARBA00022741"/>
    </source>
</evidence>
<comment type="function">
    <text evidence="8 10">GTPase that plays an essential role in the late steps of ribosome biogenesis.</text>
</comment>
<dbReference type="InterPro" id="IPR015946">
    <property type="entry name" value="KH_dom-like_a/b"/>
</dbReference>
<keyword evidence="5 8" id="KW-0547">Nucleotide-binding</keyword>
<organism evidence="12 13">
    <name type="scientific">Rubripirellula lacrimiformis</name>
    <dbReference type="NCBI Taxonomy" id="1930273"/>
    <lineage>
        <taxon>Bacteria</taxon>
        <taxon>Pseudomonadati</taxon>
        <taxon>Planctomycetota</taxon>
        <taxon>Planctomycetia</taxon>
        <taxon>Pirellulales</taxon>
        <taxon>Pirellulaceae</taxon>
        <taxon>Rubripirellula</taxon>
    </lineage>
</organism>
<feature type="binding site" evidence="8">
    <location>
        <begin position="295"/>
        <end position="298"/>
    </location>
    <ligand>
        <name>GTP</name>
        <dbReference type="ChEBI" id="CHEBI:37565"/>
        <label>2</label>
    </ligand>
</feature>
<dbReference type="GO" id="GO:0043022">
    <property type="term" value="F:ribosome binding"/>
    <property type="evidence" value="ECO:0007669"/>
    <property type="project" value="TreeGrafter"/>
</dbReference>
<evidence type="ECO:0000256" key="1">
    <source>
        <dbReference type="ARBA" id="ARBA00008279"/>
    </source>
</evidence>
<comment type="subunit">
    <text evidence="8">Associates with the 50S ribosomal subunit.</text>
</comment>
<reference evidence="12 13" key="1">
    <citation type="submission" date="2019-02" db="EMBL/GenBank/DDBJ databases">
        <title>Deep-cultivation of Planctomycetes and their phenomic and genomic characterization uncovers novel biology.</title>
        <authorList>
            <person name="Wiegand S."/>
            <person name="Jogler M."/>
            <person name="Boedeker C."/>
            <person name="Pinto D."/>
            <person name="Vollmers J."/>
            <person name="Rivas-Marin E."/>
            <person name="Kohn T."/>
            <person name="Peeters S.H."/>
            <person name="Heuer A."/>
            <person name="Rast P."/>
            <person name="Oberbeckmann S."/>
            <person name="Bunk B."/>
            <person name="Jeske O."/>
            <person name="Meyerdierks A."/>
            <person name="Storesund J.E."/>
            <person name="Kallscheuer N."/>
            <person name="Luecker S."/>
            <person name="Lage O.M."/>
            <person name="Pohl T."/>
            <person name="Merkel B.J."/>
            <person name="Hornburger P."/>
            <person name="Mueller R.-W."/>
            <person name="Bruemmer F."/>
            <person name="Labrenz M."/>
            <person name="Spormann A.M."/>
            <person name="Op den Camp H."/>
            <person name="Overmann J."/>
            <person name="Amann R."/>
            <person name="Jetten M.S.M."/>
            <person name="Mascher T."/>
            <person name="Medema M.H."/>
            <person name="Devos D.P."/>
            <person name="Kaster A.-K."/>
            <person name="Ovreas L."/>
            <person name="Rohde M."/>
            <person name="Galperin M.Y."/>
            <person name="Jogler C."/>
        </authorList>
    </citation>
    <scope>NUCLEOTIDE SEQUENCE [LARGE SCALE GENOMIC DNA]</scope>
    <source>
        <strain evidence="12 13">K22_7</strain>
    </source>
</reference>
<dbReference type="GO" id="GO:0005525">
    <property type="term" value="F:GTP binding"/>
    <property type="evidence" value="ECO:0007669"/>
    <property type="project" value="UniProtKB-UniRule"/>
</dbReference>
<name>A0A517NGS1_9BACT</name>